<keyword evidence="14" id="KW-0675">Receptor</keyword>
<evidence type="ECO:0000256" key="14">
    <source>
        <dbReference type="ARBA" id="ARBA00023170"/>
    </source>
</evidence>
<dbReference type="GO" id="GO:0004674">
    <property type="term" value="F:protein serine/threonine kinase activity"/>
    <property type="evidence" value="ECO:0007669"/>
    <property type="project" value="UniProtKB-KW"/>
</dbReference>
<dbReference type="InterPro" id="IPR000719">
    <property type="entry name" value="Prot_kinase_dom"/>
</dbReference>
<dbReference type="GO" id="GO:0030246">
    <property type="term" value="F:carbohydrate binding"/>
    <property type="evidence" value="ECO:0007669"/>
    <property type="project" value="UniProtKB-KW"/>
</dbReference>
<dbReference type="PANTHER" id="PTHR27002">
    <property type="entry name" value="RECEPTOR-LIKE SERINE/THREONINE-PROTEIN KINASE SD1-8"/>
    <property type="match status" value="1"/>
</dbReference>
<evidence type="ECO:0000256" key="2">
    <source>
        <dbReference type="ARBA" id="ARBA00022475"/>
    </source>
</evidence>
<evidence type="ECO:0000256" key="15">
    <source>
        <dbReference type="ARBA" id="ARBA00023180"/>
    </source>
</evidence>
<evidence type="ECO:0000256" key="3">
    <source>
        <dbReference type="ARBA" id="ARBA00022527"/>
    </source>
</evidence>
<gene>
    <name evidence="18" type="ORF">RJ641_018162</name>
</gene>
<dbReference type="GO" id="GO:0005524">
    <property type="term" value="F:ATP binding"/>
    <property type="evidence" value="ECO:0007669"/>
    <property type="project" value="UniProtKB-UniRule"/>
</dbReference>
<protein>
    <submittedName>
        <fullName evidence="18">Serine-threonine/tyrosine-protein kinase, catalytic domain</fullName>
    </submittedName>
</protein>
<dbReference type="Pfam" id="PF07714">
    <property type="entry name" value="PK_Tyr_Ser-Thr"/>
    <property type="match status" value="1"/>
</dbReference>
<keyword evidence="19" id="KW-1185">Reference proteome</keyword>
<dbReference type="InterPro" id="IPR011009">
    <property type="entry name" value="Kinase-like_dom_sf"/>
</dbReference>
<dbReference type="PROSITE" id="PS50011">
    <property type="entry name" value="PROTEIN_KINASE_DOM"/>
    <property type="match status" value="1"/>
</dbReference>
<evidence type="ECO:0000256" key="7">
    <source>
        <dbReference type="ARBA" id="ARBA00022734"/>
    </source>
</evidence>
<keyword evidence="7" id="KW-0430">Lectin</keyword>
<dbReference type="GO" id="GO:0005886">
    <property type="term" value="C:plasma membrane"/>
    <property type="evidence" value="ECO:0007669"/>
    <property type="project" value="UniProtKB-SubCell"/>
</dbReference>
<evidence type="ECO:0000256" key="8">
    <source>
        <dbReference type="ARBA" id="ARBA00022741"/>
    </source>
</evidence>
<evidence type="ECO:0000313" key="19">
    <source>
        <dbReference type="Proteomes" id="UP001370490"/>
    </source>
</evidence>
<keyword evidence="3" id="KW-0723">Serine/threonine-protein kinase</keyword>
<dbReference type="Proteomes" id="UP001370490">
    <property type="component" value="Unassembled WGS sequence"/>
</dbReference>
<evidence type="ECO:0000256" key="1">
    <source>
        <dbReference type="ARBA" id="ARBA00004251"/>
    </source>
</evidence>
<evidence type="ECO:0000256" key="16">
    <source>
        <dbReference type="PROSITE-ProRule" id="PRU10141"/>
    </source>
</evidence>
<evidence type="ECO:0000256" key="11">
    <source>
        <dbReference type="ARBA" id="ARBA00022989"/>
    </source>
</evidence>
<dbReference type="SUPFAM" id="SSF56112">
    <property type="entry name" value="Protein kinase-like (PK-like)"/>
    <property type="match status" value="1"/>
</dbReference>
<evidence type="ECO:0000256" key="13">
    <source>
        <dbReference type="ARBA" id="ARBA00023157"/>
    </source>
</evidence>
<sequence length="187" mass="21278">MVCFKESSVAGELIQSRADQDLHFYDLSTIVAATNDFSFTHKLGQGGFGSVYKGKLSNGLEIAVKRLSKESGQGIEQFKNEVFLIAQLQHKNLVKLLGCCIQEEEKILVYEYVPNKSLDSFIFGNVHVFLRKKKKDEVWDLWTEDKALEIVDFSLKEYVSNQVLRCIHIGLLCVQERAADRPTMLEV</sequence>
<keyword evidence="13" id="KW-1015">Disulfide bond</keyword>
<evidence type="ECO:0000313" key="18">
    <source>
        <dbReference type="EMBL" id="KAK6917411.1"/>
    </source>
</evidence>
<evidence type="ECO:0000256" key="9">
    <source>
        <dbReference type="ARBA" id="ARBA00022777"/>
    </source>
</evidence>
<dbReference type="InterPro" id="IPR017441">
    <property type="entry name" value="Protein_kinase_ATP_BS"/>
</dbReference>
<name>A0AAN8UTQ1_9MAGN</name>
<keyword evidence="4" id="KW-0808">Transferase</keyword>
<keyword evidence="5" id="KW-0812">Transmembrane</keyword>
<comment type="caution">
    <text evidence="18">The sequence shown here is derived from an EMBL/GenBank/DDBJ whole genome shotgun (WGS) entry which is preliminary data.</text>
</comment>
<evidence type="ECO:0000256" key="5">
    <source>
        <dbReference type="ARBA" id="ARBA00022692"/>
    </source>
</evidence>
<evidence type="ECO:0000256" key="10">
    <source>
        <dbReference type="ARBA" id="ARBA00022840"/>
    </source>
</evidence>
<dbReference type="AlphaFoldDB" id="A0AAN8UTQ1"/>
<dbReference type="PANTHER" id="PTHR27002:SF1095">
    <property type="entry name" value="G-TYPE LECTIN S-RECEPTOR-LIKE SERINE_THREONINE-PROTEIN KINASE RKS1"/>
    <property type="match status" value="1"/>
</dbReference>
<accession>A0AAN8UTQ1</accession>
<keyword evidence="15" id="KW-0325">Glycoprotein</keyword>
<dbReference type="EMBL" id="JBAMMX010000023">
    <property type="protein sequence ID" value="KAK6917411.1"/>
    <property type="molecule type" value="Genomic_DNA"/>
</dbReference>
<feature type="domain" description="Protein kinase" evidence="17">
    <location>
        <begin position="37"/>
        <end position="187"/>
    </location>
</feature>
<dbReference type="Gene3D" id="3.30.200.20">
    <property type="entry name" value="Phosphorylase Kinase, domain 1"/>
    <property type="match status" value="1"/>
</dbReference>
<evidence type="ECO:0000256" key="6">
    <source>
        <dbReference type="ARBA" id="ARBA00022729"/>
    </source>
</evidence>
<feature type="non-terminal residue" evidence="18">
    <location>
        <position position="187"/>
    </location>
</feature>
<keyword evidence="9 18" id="KW-0418">Kinase</keyword>
<organism evidence="18 19">
    <name type="scientific">Dillenia turbinata</name>
    <dbReference type="NCBI Taxonomy" id="194707"/>
    <lineage>
        <taxon>Eukaryota</taxon>
        <taxon>Viridiplantae</taxon>
        <taxon>Streptophyta</taxon>
        <taxon>Embryophyta</taxon>
        <taxon>Tracheophyta</taxon>
        <taxon>Spermatophyta</taxon>
        <taxon>Magnoliopsida</taxon>
        <taxon>eudicotyledons</taxon>
        <taxon>Gunneridae</taxon>
        <taxon>Pentapetalae</taxon>
        <taxon>Dilleniales</taxon>
        <taxon>Dilleniaceae</taxon>
        <taxon>Dillenia</taxon>
    </lineage>
</organism>
<reference evidence="18 19" key="1">
    <citation type="submission" date="2023-12" db="EMBL/GenBank/DDBJ databases">
        <title>A high-quality genome assembly for Dillenia turbinata (Dilleniales).</title>
        <authorList>
            <person name="Chanderbali A."/>
        </authorList>
    </citation>
    <scope>NUCLEOTIDE SEQUENCE [LARGE SCALE GENOMIC DNA]</scope>
    <source>
        <strain evidence="18">LSX21</strain>
        <tissue evidence="18">Leaf</tissue>
    </source>
</reference>
<proteinExistence type="predicted"/>
<keyword evidence="11" id="KW-1133">Transmembrane helix</keyword>
<dbReference type="PROSITE" id="PS00107">
    <property type="entry name" value="PROTEIN_KINASE_ATP"/>
    <property type="match status" value="1"/>
</dbReference>
<keyword evidence="8 16" id="KW-0547">Nucleotide-binding</keyword>
<keyword evidence="12" id="KW-0472">Membrane</keyword>
<keyword evidence="2" id="KW-1003">Cell membrane</keyword>
<feature type="binding site" evidence="16">
    <location>
        <position position="65"/>
    </location>
    <ligand>
        <name>ATP</name>
        <dbReference type="ChEBI" id="CHEBI:30616"/>
    </ligand>
</feature>
<comment type="subcellular location">
    <subcellularLocation>
        <location evidence="1">Cell membrane</location>
        <topology evidence="1">Single-pass type I membrane protein</topology>
    </subcellularLocation>
</comment>
<evidence type="ECO:0000259" key="17">
    <source>
        <dbReference type="PROSITE" id="PS50011"/>
    </source>
</evidence>
<evidence type="ECO:0000256" key="12">
    <source>
        <dbReference type="ARBA" id="ARBA00023136"/>
    </source>
</evidence>
<keyword evidence="6" id="KW-0732">Signal</keyword>
<keyword evidence="10 16" id="KW-0067">ATP-binding</keyword>
<evidence type="ECO:0000256" key="4">
    <source>
        <dbReference type="ARBA" id="ARBA00022679"/>
    </source>
</evidence>
<dbReference type="FunFam" id="3.30.200.20:FF:000330">
    <property type="entry name" value="G-type lectin S-receptor-like serine/threonine-protein kinase At4g03230"/>
    <property type="match status" value="1"/>
</dbReference>
<dbReference type="InterPro" id="IPR001245">
    <property type="entry name" value="Ser-Thr/Tyr_kinase_cat_dom"/>
</dbReference>